<dbReference type="InterPro" id="IPR017884">
    <property type="entry name" value="SANT_dom"/>
</dbReference>
<dbReference type="Gene3D" id="1.10.10.60">
    <property type="entry name" value="Homeodomain-like"/>
    <property type="match status" value="1"/>
</dbReference>
<dbReference type="PROSITE" id="PS50090">
    <property type="entry name" value="MYB_LIKE"/>
    <property type="match status" value="1"/>
</dbReference>
<evidence type="ECO:0000256" key="1">
    <source>
        <dbReference type="ARBA" id="ARBA00004123"/>
    </source>
</evidence>
<dbReference type="GO" id="GO:0010468">
    <property type="term" value="P:regulation of gene expression"/>
    <property type="evidence" value="ECO:0007669"/>
    <property type="project" value="UniProtKB-ARBA"/>
</dbReference>
<dbReference type="EMBL" id="GDJX01012883">
    <property type="protein sequence ID" value="JAT55053.1"/>
    <property type="molecule type" value="Transcribed_RNA"/>
</dbReference>
<evidence type="ECO:0000259" key="7">
    <source>
        <dbReference type="PROSITE" id="PS50090"/>
    </source>
</evidence>
<dbReference type="SMART" id="SM00717">
    <property type="entry name" value="SANT"/>
    <property type="match status" value="1"/>
</dbReference>
<evidence type="ECO:0000256" key="5">
    <source>
        <dbReference type="ARBA" id="ARBA00023242"/>
    </source>
</evidence>
<evidence type="ECO:0000256" key="6">
    <source>
        <dbReference type="SAM" id="MobiDB-lite"/>
    </source>
</evidence>
<feature type="domain" description="SANT" evidence="8">
    <location>
        <begin position="16"/>
        <end position="69"/>
    </location>
</feature>
<dbReference type="NCBIfam" id="TIGR01557">
    <property type="entry name" value="myb_SHAQKYF"/>
    <property type="match status" value="1"/>
</dbReference>
<dbReference type="GO" id="GO:0005634">
    <property type="term" value="C:nucleus"/>
    <property type="evidence" value="ECO:0007669"/>
    <property type="project" value="UniProtKB-SubCell"/>
</dbReference>
<sequence>MSGSEKKTRKPYTITKSRESWTEEEHVRFLHAYELYDRNWKKIQDFVGSKTVIQIRSHAQKYFLKVQKNGTDAHVPPPRPKRKAAQPYPQKSSKNDILQWQTSVDYPSLVGCLTPYTLRNDTSMLMHHTSMETVPLLDSPTILHGVEGNFQTVQETEVGNGTILWAGSSSRSLPNYEAPMQGHPDLPDFSVVYKFIGSIFDPNTKGHLEKLKEMNFINVQTVLMLMRNLAINLSSPEFVPLKRSLSSYDASTKTLRCFTGGAAANQMMQEFESCLTTHLNSGLPNTFTTHGGKPL</sequence>
<accession>A0A1D1YK81</accession>
<evidence type="ECO:0000313" key="10">
    <source>
        <dbReference type="EMBL" id="JAT55053.1"/>
    </source>
</evidence>
<dbReference type="FunFam" id="1.10.10.60:FF:000023">
    <property type="entry name" value="protein REVEILLE 6 isoform X1"/>
    <property type="match status" value="1"/>
</dbReference>
<dbReference type="CDD" id="cd00167">
    <property type="entry name" value="SANT"/>
    <property type="match status" value="1"/>
</dbReference>
<evidence type="ECO:0000256" key="2">
    <source>
        <dbReference type="ARBA" id="ARBA00023015"/>
    </source>
</evidence>
<dbReference type="PROSITE" id="PS51294">
    <property type="entry name" value="HTH_MYB"/>
    <property type="match status" value="1"/>
</dbReference>
<organism evidence="10">
    <name type="scientific">Anthurium amnicola</name>
    <dbReference type="NCBI Taxonomy" id="1678845"/>
    <lineage>
        <taxon>Eukaryota</taxon>
        <taxon>Viridiplantae</taxon>
        <taxon>Streptophyta</taxon>
        <taxon>Embryophyta</taxon>
        <taxon>Tracheophyta</taxon>
        <taxon>Spermatophyta</taxon>
        <taxon>Magnoliopsida</taxon>
        <taxon>Liliopsida</taxon>
        <taxon>Araceae</taxon>
        <taxon>Pothoideae</taxon>
        <taxon>Potheae</taxon>
        <taxon>Anthurium</taxon>
    </lineage>
</organism>
<protein>
    <submittedName>
        <fullName evidence="10">Transcription factor ASG4</fullName>
    </submittedName>
</protein>
<dbReference type="InterPro" id="IPR006447">
    <property type="entry name" value="Myb_dom_plants"/>
</dbReference>
<dbReference type="Pfam" id="PF24904">
    <property type="entry name" value="RVE6"/>
    <property type="match status" value="1"/>
</dbReference>
<dbReference type="PANTHER" id="PTHR12802:SF115">
    <property type="entry name" value="PROTEIN REVEILLE 8"/>
    <property type="match status" value="1"/>
</dbReference>
<dbReference type="PROSITE" id="PS51293">
    <property type="entry name" value="SANT"/>
    <property type="match status" value="1"/>
</dbReference>
<keyword evidence="5" id="KW-0539">Nucleus</keyword>
<evidence type="ECO:0000256" key="4">
    <source>
        <dbReference type="ARBA" id="ARBA00023163"/>
    </source>
</evidence>
<evidence type="ECO:0000259" key="8">
    <source>
        <dbReference type="PROSITE" id="PS51293"/>
    </source>
</evidence>
<dbReference type="Pfam" id="PF00249">
    <property type="entry name" value="Myb_DNA-binding"/>
    <property type="match status" value="1"/>
</dbReference>
<proteinExistence type="predicted"/>
<dbReference type="InterPro" id="IPR009057">
    <property type="entry name" value="Homeodomain-like_sf"/>
</dbReference>
<feature type="domain" description="HTH myb-type" evidence="9">
    <location>
        <begin position="13"/>
        <end position="67"/>
    </location>
</feature>
<keyword evidence="3" id="KW-0238">DNA-binding</keyword>
<feature type="region of interest" description="Disordered" evidence="6">
    <location>
        <begin position="68"/>
        <end position="94"/>
    </location>
</feature>
<keyword evidence="4" id="KW-0804">Transcription</keyword>
<comment type="subcellular location">
    <subcellularLocation>
        <location evidence="1">Nucleus</location>
    </subcellularLocation>
</comment>
<dbReference type="GO" id="GO:0003677">
    <property type="term" value="F:DNA binding"/>
    <property type="evidence" value="ECO:0007669"/>
    <property type="project" value="UniProtKB-KW"/>
</dbReference>
<dbReference type="InterPro" id="IPR017930">
    <property type="entry name" value="Myb_dom"/>
</dbReference>
<dbReference type="SUPFAM" id="SSF46689">
    <property type="entry name" value="Homeodomain-like"/>
    <property type="match status" value="1"/>
</dbReference>
<evidence type="ECO:0000259" key="9">
    <source>
        <dbReference type="PROSITE" id="PS51294"/>
    </source>
</evidence>
<reference evidence="10" key="1">
    <citation type="submission" date="2015-07" db="EMBL/GenBank/DDBJ databases">
        <title>Transcriptome Assembly of Anthurium amnicola.</title>
        <authorList>
            <person name="Suzuki J."/>
        </authorList>
    </citation>
    <scope>NUCLEOTIDE SEQUENCE</scope>
</reference>
<feature type="domain" description="Myb-like" evidence="7">
    <location>
        <begin position="13"/>
        <end position="63"/>
    </location>
</feature>
<dbReference type="PANTHER" id="PTHR12802">
    <property type="entry name" value="SWI/SNF COMPLEX-RELATED"/>
    <property type="match status" value="1"/>
</dbReference>
<evidence type="ECO:0000256" key="3">
    <source>
        <dbReference type="ARBA" id="ARBA00023125"/>
    </source>
</evidence>
<keyword evidence="2" id="KW-0805">Transcription regulation</keyword>
<name>A0A1D1YK81_9ARAE</name>
<dbReference type="InterPro" id="IPR001005">
    <property type="entry name" value="SANT/Myb"/>
</dbReference>
<gene>
    <name evidence="10" type="primary">ASG4_3</name>
    <name evidence="10" type="ORF">g.76162</name>
</gene>
<dbReference type="AlphaFoldDB" id="A0A1D1YK81"/>